<dbReference type="Proteomes" id="UP001054889">
    <property type="component" value="Unassembled WGS sequence"/>
</dbReference>
<keyword evidence="3" id="KW-1185">Reference proteome</keyword>
<evidence type="ECO:0000313" key="2">
    <source>
        <dbReference type="EMBL" id="GJM95445.1"/>
    </source>
</evidence>
<dbReference type="AlphaFoldDB" id="A0AAV5CBC9"/>
<gene>
    <name evidence="2" type="primary">ga12182</name>
    <name evidence="2" type="ORF">PR202_ga12182</name>
</gene>
<reference evidence="2" key="1">
    <citation type="journal article" date="2018" name="DNA Res.">
        <title>Multiple hybrid de novo genome assembly of finger millet, an orphan allotetraploid crop.</title>
        <authorList>
            <person name="Hatakeyama M."/>
            <person name="Aluri S."/>
            <person name="Balachadran M.T."/>
            <person name="Sivarajan S.R."/>
            <person name="Patrignani A."/>
            <person name="Gruter S."/>
            <person name="Poveda L."/>
            <person name="Shimizu-Inatsugi R."/>
            <person name="Baeten J."/>
            <person name="Francoijs K.J."/>
            <person name="Nataraja K.N."/>
            <person name="Reddy Y.A.N."/>
            <person name="Phadnis S."/>
            <person name="Ravikumar R.L."/>
            <person name="Schlapbach R."/>
            <person name="Sreeman S.M."/>
            <person name="Shimizu K.K."/>
        </authorList>
    </citation>
    <scope>NUCLEOTIDE SEQUENCE</scope>
</reference>
<feature type="compositionally biased region" description="Basic residues" evidence="1">
    <location>
        <begin position="89"/>
        <end position="102"/>
    </location>
</feature>
<organism evidence="2 3">
    <name type="scientific">Eleusine coracana subsp. coracana</name>
    <dbReference type="NCBI Taxonomy" id="191504"/>
    <lineage>
        <taxon>Eukaryota</taxon>
        <taxon>Viridiplantae</taxon>
        <taxon>Streptophyta</taxon>
        <taxon>Embryophyta</taxon>
        <taxon>Tracheophyta</taxon>
        <taxon>Spermatophyta</taxon>
        <taxon>Magnoliopsida</taxon>
        <taxon>Liliopsida</taxon>
        <taxon>Poales</taxon>
        <taxon>Poaceae</taxon>
        <taxon>PACMAD clade</taxon>
        <taxon>Chloridoideae</taxon>
        <taxon>Cynodonteae</taxon>
        <taxon>Eleusininae</taxon>
        <taxon>Eleusine</taxon>
    </lineage>
</organism>
<accession>A0AAV5CBC9</accession>
<feature type="region of interest" description="Disordered" evidence="1">
    <location>
        <begin position="63"/>
        <end position="102"/>
    </location>
</feature>
<proteinExistence type="predicted"/>
<comment type="caution">
    <text evidence="2">The sequence shown here is derived from an EMBL/GenBank/DDBJ whole genome shotgun (WGS) entry which is preliminary data.</text>
</comment>
<protein>
    <submittedName>
        <fullName evidence="2">Uncharacterized protein</fullName>
    </submittedName>
</protein>
<dbReference type="EMBL" id="BQKI01000005">
    <property type="protein sequence ID" value="GJM95445.1"/>
    <property type="molecule type" value="Genomic_DNA"/>
</dbReference>
<sequence length="102" mass="10841">MAAAWKRLGFEPESLSAHPASSVVTHMCGAALLRQGAHGPDDPGALPPLPGASRCVQVRGAPGVPLRPPCSPYGGGFGEEERKELSSLGKKKREKRNKMREK</sequence>
<evidence type="ECO:0000313" key="3">
    <source>
        <dbReference type="Proteomes" id="UP001054889"/>
    </source>
</evidence>
<evidence type="ECO:0000256" key="1">
    <source>
        <dbReference type="SAM" id="MobiDB-lite"/>
    </source>
</evidence>
<name>A0AAV5CBC9_ELECO</name>
<reference evidence="2" key="2">
    <citation type="submission" date="2021-12" db="EMBL/GenBank/DDBJ databases">
        <title>Resequencing data analysis of finger millet.</title>
        <authorList>
            <person name="Hatakeyama M."/>
            <person name="Aluri S."/>
            <person name="Balachadran M.T."/>
            <person name="Sivarajan S.R."/>
            <person name="Poveda L."/>
            <person name="Shimizu-Inatsugi R."/>
            <person name="Schlapbach R."/>
            <person name="Sreeman S.M."/>
            <person name="Shimizu K.K."/>
        </authorList>
    </citation>
    <scope>NUCLEOTIDE SEQUENCE</scope>
</reference>